<organism evidence="1 2">
    <name type="scientific">Cognatiyoonia koreensis</name>
    <dbReference type="NCBI Taxonomy" id="364200"/>
    <lineage>
        <taxon>Bacteria</taxon>
        <taxon>Pseudomonadati</taxon>
        <taxon>Pseudomonadota</taxon>
        <taxon>Alphaproteobacteria</taxon>
        <taxon>Rhodobacterales</taxon>
        <taxon>Paracoccaceae</taxon>
        <taxon>Cognatiyoonia</taxon>
    </lineage>
</organism>
<gene>
    <name evidence="1" type="ORF">SAMN04488515_2465</name>
</gene>
<dbReference type="AlphaFoldDB" id="A0A1I0RCT9"/>
<proteinExistence type="predicted"/>
<dbReference type="Proteomes" id="UP000199167">
    <property type="component" value="Unassembled WGS sequence"/>
</dbReference>
<protein>
    <submittedName>
        <fullName evidence="1">Uncharacterized protein</fullName>
    </submittedName>
</protein>
<evidence type="ECO:0000313" key="2">
    <source>
        <dbReference type="Proteomes" id="UP000199167"/>
    </source>
</evidence>
<evidence type="ECO:0000313" key="1">
    <source>
        <dbReference type="EMBL" id="SEW38411.1"/>
    </source>
</evidence>
<name>A0A1I0RCT9_9RHOB</name>
<keyword evidence="2" id="KW-1185">Reference proteome</keyword>
<dbReference type="RefSeq" id="WP_089995154.1">
    <property type="nucleotide sequence ID" value="NZ_FOIZ01000002.1"/>
</dbReference>
<dbReference type="EMBL" id="FOIZ01000002">
    <property type="protein sequence ID" value="SEW38411.1"/>
    <property type="molecule type" value="Genomic_DNA"/>
</dbReference>
<sequence>MSSFLPEEVRKGLEAARKASLRRNDRLCIHDGEDVYRIRRFWADGLSIDIKHGDKLRGRVEIYDGARHVYQCLIENGRTEDDECVFDFKWLHPVAEQPAADFVRPDALPAGLIGKAY</sequence>
<dbReference type="OrthoDB" id="7658488at2"/>
<reference evidence="1 2" key="1">
    <citation type="submission" date="2016-10" db="EMBL/GenBank/DDBJ databases">
        <authorList>
            <person name="de Groot N.N."/>
        </authorList>
    </citation>
    <scope>NUCLEOTIDE SEQUENCE [LARGE SCALE GENOMIC DNA]</scope>
    <source>
        <strain evidence="1 2">DSM 17925</strain>
    </source>
</reference>
<accession>A0A1I0RCT9</accession>
<dbReference type="STRING" id="364200.SAMN04488515_2465"/>